<dbReference type="PANTHER" id="PTHR30177:SF33">
    <property type="entry name" value="POSSIBLE OSMOPROTECTANT (GLYCINE BETAINE_CARNITINE_CHOLINE_L-PROLINE) TRANSPORT INTEGRAL MEMBRANE PROTEIN ABC TRANSPORTER PROZ"/>
    <property type="match status" value="1"/>
</dbReference>
<comment type="caution">
    <text evidence="9">The sequence shown here is derived from an EMBL/GenBank/DDBJ whole genome shotgun (WGS) entry which is preliminary data.</text>
</comment>
<feature type="domain" description="ABC transmembrane type-1" evidence="8">
    <location>
        <begin position="25"/>
        <end position="210"/>
    </location>
</feature>
<dbReference type="InterPro" id="IPR051204">
    <property type="entry name" value="ABC_transp_perm/SBD"/>
</dbReference>
<keyword evidence="10" id="KW-1185">Reference proteome</keyword>
<dbReference type="RefSeq" id="WP_245618458.1">
    <property type="nucleotide sequence ID" value="NZ_AVPL01000047.1"/>
</dbReference>
<dbReference type="eggNOG" id="COG1174">
    <property type="taxonomic scope" value="Bacteria"/>
</dbReference>
<reference evidence="9 10" key="1">
    <citation type="submission" date="2013-08" db="EMBL/GenBank/DDBJ databases">
        <title>The genome sequence of Knoellia aerolata.</title>
        <authorList>
            <person name="Zhu W."/>
            <person name="Wang G."/>
        </authorList>
    </citation>
    <scope>NUCLEOTIDE SEQUENCE [LARGE SCALE GENOMIC DNA]</scope>
    <source>
        <strain evidence="9 10">DSM 18566</strain>
    </source>
</reference>
<keyword evidence="2 6" id="KW-0813">Transport</keyword>
<accession>A0A0A0JS18</accession>
<feature type="transmembrane region" description="Helical" evidence="6">
    <location>
        <begin position="29"/>
        <end position="50"/>
    </location>
</feature>
<evidence type="ECO:0000256" key="2">
    <source>
        <dbReference type="ARBA" id="ARBA00022448"/>
    </source>
</evidence>
<evidence type="ECO:0000259" key="8">
    <source>
        <dbReference type="PROSITE" id="PS50928"/>
    </source>
</evidence>
<dbReference type="GO" id="GO:0031460">
    <property type="term" value="P:glycine betaine transport"/>
    <property type="evidence" value="ECO:0007669"/>
    <property type="project" value="TreeGrafter"/>
</dbReference>
<feature type="transmembrane region" description="Helical" evidence="6">
    <location>
        <begin position="90"/>
        <end position="109"/>
    </location>
</feature>
<feature type="region of interest" description="Disordered" evidence="7">
    <location>
        <begin position="228"/>
        <end position="273"/>
    </location>
</feature>
<proteinExistence type="inferred from homology"/>
<organism evidence="9 10">
    <name type="scientific">Knoellia aerolata DSM 18566</name>
    <dbReference type="NCBI Taxonomy" id="1385519"/>
    <lineage>
        <taxon>Bacteria</taxon>
        <taxon>Bacillati</taxon>
        <taxon>Actinomycetota</taxon>
        <taxon>Actinomycetes</taxon>
        <taxon>Micrococcales</taxon>
        <taxon>Intrasporangiaceae</taxon>
        <taxon>Knoellia</taxon>
    </lineage>
</organism>
<dbReference type="Pfam" id="PF00528">
    <property type="entry name" value="BPD_transp_1"/>
    <property type="match status" value="1"/>
</dbReference>
<evidence type="ECO:0000256" key="1">
    <source>
        <dbReference type="ARBA" id="ARBA00004141"/>
    </source>
</evidence>
<name>A0A0A0JS18_9MICO</name>
<keyword evidence="4 6" id="KW-1133">Transmembrane helix</keyword>
<dbReference type="AlphaFoldDB" id="A0A0A0JS18"/>
<dbReference type="EMBL" id="AVPL01000047">
    <property type="protein sequence ID" value="KGN40250.1"/>
    <property type="molecule type" value="Genomic_DNA"/>
</dbReference>
<sequence>MIASILEWLTSSATWSGDSGLGARIVQHLWYSLLAVAIAAVVAIPLGLWVGHTGRAKWLVTLANSLRAVPTLGLLFAVALWLGPKFSSDLAFLIPSVVVLVVLVIPPILSGVYAGVEAVDPAARDAARGMGMRGMQVVRQVEIPNALPLILSGLRSAFLQVIATATVAAYVGLGGLGRYLIDGIKTGDYVSTAGGAIVVSLLALVVDGLLALVQRAVVSPGLTGGTVGRSRRGRVLPEDTTATGEARERAMDGVRGPAGGMSEVGGTVDTPKA</sequence>
<evidence type="ECO:0000313" key="10">
    <source>
        <dbReference type="Proteomes" id="UP000030013"/>
    </source>
</evidence>
<dbReference type="SUPFAM" id="SSF161098">
    <property type="entry name" value="MetI-like"/>
    <property type="match status" value="1"/>
</dbReference>
<gene>
    <name evidence="9" type="ORF">N801_15115</name>
</gene>
<comment type="similarity">
    <text evidence="6">Belongs to the binding-protein-dependent transport system permease family.</text>
</comment>
<evidence type="ECO:0000256" key="3">
    <source>
        <dbReference type="ARBA" id="ARBA00022692"/>
    </source>
</evidence>
<dbReference type="Gene3D" id="1.10.3720.10">
    <property type="entry name" value="MetI-like"/>
    <property type="match status" value="1"/>
</dbReference>
<feature type="transmembrane region" description="Helical" evidence="6">
    <location>
        <begin position="62"/>
        <end position="83"/>
    </location>
</feature>
<dbReference type="GO" id="GO:0005886">
    <property type="term" value="C:plasma membrane"/>
    <property type="evidence" value="ECO:0007669"/>
    <property type="project" value="UniProtKB-SubCell"/>
</dbReference>
<dbReference type="Proteomes" id="UP000030013">
    <property type="component" value="Unassembled WGS sequence"/>
</dbReference>
<keyword evidence="3 6" id="KW-0812">Transmembrane</keyword>
<protein>
    <submittedName>
        <fullName evidence="9">ABC transporter permease</fullName>
    </submittedName>
</protein>
<keyword evidence="5 6" id="KW-0472">Membrane</keyword>
<evidence type="ECO:0000256" key="7">
    <source>
        <dbReference type="SAM" id="MobiDB-lite"/>
    </source>
</evidence>
<dbReference type="PROSITE" id="PS50928">
    <property type="entry name" value="ABC_TM1"/>
    <property type="match status" value="1"/>
</dbReference>
<evidence type="ECO:0000313" key="9">
    <source>
        <dbReference type="EMBL" id="KGN40250.1"/>
    </source>
</evidence>
<evidence type="ECO:0000256" key="4">
    <source>
        <dbReference type="ARBA" id="ARBA00022989"/>
    </source>
</evidence>
<evidence type="ECO:0000256" key="6">
    <source>
        <dbReference type="RuleBase" id="RU363032"/>
    </source>
</evidence>
<evidence type="ECO:0000256" key="5">
    <source>
        <dbReference type="ARBA" id="ARBA00023136"/>
    </source>
</evidence>
<comment type="subcellular location">
    <subcellularLocation>
        <location evidence="6">Cell membrane</location>
        <topology evidence="6">Multi-pass membrane protein</topology>
    </subcellularLocation>
    <subcellularLocation>
        <location evidence="1">Membrane</location>
        <topology evidence="1">Multi-pass membrane protein</topology>
    </subcellularLocation>
</comment>
<dbReference type="PANTHER" id="PTHR30177">
    <property type="entry name" value="GLYCINE BETAINE/L-PROLINE TRANSPORT SYSTEM PERMEASE PROTEIN PROW"/>
    <property type="match status" value="1"/>
</dbReference>
<dbReference type="GO" id="GO:0055085">
    <property type="term" value="P:transmembrane transport"/>
    <property type="evidence" value="ECO:0007669"/>
    <property type="project" value="InterPro"/>
</dbReference>
<feature type="transmembrane region" description="Helical" evidence="6">
    <location>
        <begin position="193"/>
        <end position="213"/>
    </location>
</feature>
<dbReference type="InterPro" id="IPR000515">
    <property type="entry name" value="MetI-like"/>
</dbReference>
<dbReference type="STRING" id="1385519.N801_15115"/>
<dbReference type="CDD" id="cd06261">
    <property type="entry name" value="TM_PBP2"/>
    <property type="match status" value="1"/>
</dbReference>
<feature type="transmembrane region" description="Helical" evidence="6">
    <location>
        <begin position="157"/>
        <end position="181"/>
    </location>
</feature>
<dbReference type="InterPro" id="IPR035906">
    <property type="entry name" value="MetI-like_sf"/>
</dbReference>